<dbReference type="EMBL" id="CAKAEH010002017">
    <property type="protein sequence ID" value="CAG9540774.1"/>
    <property type="molecule type" value="Genomic_DNA"/>
</dbReference>
<keyword evidence="4 5" id="KW-0472">Membrane</keyword>
<evidence type="ECO:0000313" key="7">
    <source>
        <dbReference type="EMBL" id="CAG9540774.1"/>
    </source>
</evidence>
<reference evidence="7" key="1">
    <citation type="submission" date="2021-09" db="EMBL/GenBank/DDBJ databases">
        <authorList>
            <consortium name="Pathogen Informatics"/>
        </authorList>
    </citation>
    <scope>NUCLEOTIDE SEQUENCE</scope>
</reference>
<dbReference type="PANTHER" id="PTHR46141:SF1">
    <property type="entry name" value="SODIUM LEAK CHANNEL NALCN"/>
    <property type="match status" value="1"/>
</dbReference>
<dbReference type="GO" id="GO:0032224">
    <property type="term" value="P:positive regulation of synaptic transmission, cholinergic"/>
    <property type="evidence" value="ECO:0007669"/>
    <property type="project" value="TreeGrafter"/>
</dbReference>
<dbReference type="AlphaFoldDB" id="A0A8J2MG12"/>
<evidence type="ECO:0000256" key="4">
    <source>
        <dbReference type="ARBA" id="ARBA00023136"/>
    </source>
</evidence>
<comment type="caution">
    <text evidence="7">The sequence shown here is derived from an EMBL/GenBank/DDBJ whole genome shotgun (WGS) entry which is preliminary data.</text>
</comment>
<organism evidence="7 8">
    <name type="scientific">Cercopithifilaria johnstoni</name>
    <dbReference type="NCBI Taxonomy" id="2874296"/>
    <lineage>
        <taxon>Eukaryota</taxon>
        <taxon>Metazoa</taxon>
        <taxon>Ecdysozoa</taxon>
        <taxon>Nematoda</taxon>
        <taxon>Chromadorea</taxon>
        <taxon>Rhabditida</taxon>
        <taxon>Spirurina</taxon>
        <taxon>Spiruromorpha</taxon>
        <taxon>Filarioidea</taxon>
        <taxon>Onchocercidae</taxon>
        <taxon>Cercopithifilaria</taxon>
    </lineage>
</organism>
<evidence type="ECO:0000256" key="2">
    <source>
        <dbReference type="ARBA" id="ARBA00022692"/>
    </source>
</evidence>
<dbReference type="GO" id="GO:0032230">
    <property type="term" value="P:positive regulation of synaptic transmission, GABAergic"/>
    <property type="evidence" value="ECO:0007669"/>
    <property type="project" value="TreeGrafter"/>
</dbReference>
<comment type="subcellular location">
    <subcellularLocation>
        <location evidence="1">Membrane</location>
        <topology evidence="1">Multi-pass membrane protein</topology>
    </subcellularLocation>
</comment>
<keyword evidence="2 5" id="KW-0812">Transmembrane</keyword>
<dbReference type="Gene3D" id="1.10.238.10">
    <property type="entry name" value="EF-hand"/>
    <property type="match status" value="1"/>
</dbReference>
<evidence type="ECO:0000313" key="8">
    <source>
        <dbReference type="Proteomes" id="UP000746747"/>
    </source>
</evidence>
<protein>
    <recommendedName>
        <fullName evidence="6">Ion transport domain-containing protein</fullName>
    </recommendedName>
</protein>
<dbReference type="GO" id="GO:0005886">
    <property type="term" value="C:plasma membrane"/>
    <property type="evidence" value="ECO:0007669"/>
    <property type="project" value="TreeGrafter"/>
</dbReference>
<name>A0A8J2MG12_9BILA</name>
<evidence type="ECO:0000256" key="3">
    <source>
        <dbReference type="ARBA" id="ARBA00022989"/>
    </source>
</evidence>
<accession>A0A8J2MG12</accession>
<feature type="domain" description="Ion transport" evidence="6">
    <location>
        <begin position="10"/>
        <end position="101"/>
    </location>
</feature>
<dbReference type="Pfam" id="PF00520">
    <property type="entry name" value="Ion_trans"/>
    <property type="match status" value="1"/>
</dbReference>
<proteinExistence type="predicted"/>
<feature type="transmembrane region" description="Helical" evidence="5">
    <location>
        <begin position="64"/>
        <end position="91"/>
    </location>
</feature>
<dbReference type="Gene3D" id="1.10.287.70">
    <property type="match status" value="1"/>
</dbReference>
<evidence type="ECO:0000259" key="6">
    <source>
        <dbReference type="Pfam" id="PF00520"/>
    </source>
</evidence>
<evidence type="ECO:0000256" key="1">
    <source>
        <dbReference type="ARBA" id="ARBA00004141"/>
    </source>
</evidence>
<dbReference type="FunFam" id="1.10.238.10:FF:000080">
    <property type="entry name" value="Sodium leak channel non-selective protein"/>
    <property type="match status" value="1"/>
</dbReference>
<evidence type="ECO:0000256" key="5">
    <source>
        <dbReference type="SAM" id="Phobius"/>
    </source>
</evidence>
<dbReference type="OrthoDB" id="5866146at2759"/>
<gene>
    <name evidence="7" type="ORF">CJOHNSTONI_LOCUS10253</name>
</gene>
<dbReference type="InterPro" id="IPR005821">
    <property type="entry name" value="Ion_trans_dom"/>
</dbReference>
<dbReference type="PANTHER" id="PTHR46141">
    <property type="entry name" value="SODIUM LEAK CHANNEL NON-SELECTIVE PROTEIN"/>
    <property type="match status" value="1"/>
</dbReference>
<dbReference type="GO" id="GO:0005261">
    <property type="term" value="F:monoatomic cation channel activity"/>
    <property type="evidence" value="ECO:0007669"/>
    <property type="project" value="InterPro"/>
</dbReference>
<dbReference type="Proteomes" id="UP000746747">
    <property type="component" value="Unassembled WGS sequence"/>
</dbReference>
<keyword evidence="3 5" id="KW-1133">Transmembrane helix</keyword>
<sequence length="450" mass="52443">DLKNESKNFFRHVNFRNAKEALVVLFRSVTGEDWNDIMHDCMRSPPLCYWKKGVSYWQTDCGNYFGAIIYFCSFYLIITYIVLNLLVAVIIENFSLFYSSEEDALLSYADIRNFQQVWNMVDVEQKRTIPVRRVKFLLRLLKGRLEVDPNRDRLLFKYMCHEMVRLHNGDDISFHDVLNMLSYRSVDIRKSLQLEELLHREELEYIIEEEVAKQTIRTWMEGCLRRIKTQQNKDIPLIAHLRPFPNEQHSMSSMLQLNQISNQVNAPSNLQQDQSQQIGESIDNEEEELIKYKPTKRSRRSSIPELVGEAAKKFIFTGSSSTRLRGVYSAQSVDREEKGMKSLLSAERTIPITRDDRKSIKGVQVNLPSSELPDVEEWNEENVNNDVGDFADRRYSAESAFLAVNEFNNDVVSFTGKLANSPFTWVSSSDGEEDAHVKEWWSKFNILILS</sequence>
<keyword evidence="8" id="KW-1185">Reference proteome</keyword>
<feature type="non-terminal residue" evidence="7">
    <location>
        <position position="1"/>
    </location>
</feature>
<dbReference type="InterPro" id="IPR028823">
    <property type="entry name" value="NALCN"/>
</dbReference>